<protein>
    <submittedName>
        <fullName evidence="1">Uncharacterized protein</fullName>
    </submittedName>
</protein>
<evidence type="ECO:0000313" key="2">
    <source>
        <dbReference type="Proteomes" id="UP001152622"/>
    </source>
</evidence>
<proteinExistence type="predicted"/>
<accession>A0A9Q1GE57</accession>
<organism evidence="1 2">
    <name type="scientific">Synaphobranchus kaupii</name>
    <name type="common">Kaup's arrowtooth eel</name>
    <dbReference type="NCBI Taxonomy" id="118154"/>
    <lineage>
        <taxon>Eukaryota</taxon>
        <taxon>Metazoa</taxon>
        <taxon>Chordata</taxon>
        <taxon>Craniata</taxon>
        <taxon>Vertebrata</taxon>
        <taxon>Euteleostomi</taxon>
        <taxon>Actinopterygii</taxon>
        <taxon>Neopterygii</taxon>
        <taxon>Teleostei</taxon>
        <taxon>Anguilliformes</taxon>
        <taxon>Synaphobranchidae</taxon>
        <taxon>Synaphobranchus</taxon>
    </lineage>
</organism>
<dbReference type="AlphaFoldDB" id="A0A9Q1GE57"/>
<sequence>MEGGRRDSCCGLRQNREPWGLRANKDGENSLAALSKFHRKSEAITSAENTRPCNYAAAVAALLRIPAVLWTEAFPRISTRKLDQACVGVCWLERSNTWAAAPHSVVGYGSGKRLVNSKNRALTSYPSYTNKLLNTLPPPSDPALRGLPNDCNNKSIANYAILQDGPLPAKTHKQLAANEARLLYVRMRADAR</sequence>
<keyword evidence="2" id="KW-1185">Reference proteome</keyword>
<comment type="caution">
    <text evidence="1">The sequence shown here is derived from an EMBL/GenBank/DDBJ whole genome shotgun (WGS) entry which is preliminary data.</text>
</comment>
<gene>
    <name evidence="1" type="ORF">SKAU_G00023500</name>
</gene>
<dbReference type="Proteomes" id="UP001152622">
    <property type="component" value="Chromosome 1"/>
</dbReference>
<name>A0A9Q1GE57_SYNKA</name>
<evidence type="ECO:0000313" key="1">
    <source>
        <dbReference type="EMBL" id="KAJ8381572.1"/>
    </source>
</evidence>
<reference evidence="1" key="1">
    <citation type="journal article" date="2023" name="Science">
        <title>Genome structures resolve the early diversification of teleost fishes.</title>
        <authorList>
            <person name="Parey E."/>
            <person name="Louis A."/>
            <person name="Montfort J."/>
            <person name="Bouchez O."/>
            <person name="Roques C."/>
            <person name="Iampietro C."/>
            <person name="Lluch J."/>
            <person name="Castinel A."/>
            <person name="Donnadieu C."/>
            <person name="Desvignes T."/>
            <person name="Floi Bucao C."/>
            <person name="Jouanno E."/>
            <person name="Wen M."/>
            <person name="Mejri S."/>
            <person name="Dirks R."/>
            <person name="Jansen H."/>
            <person name="Henkel C."/>
            <person name="Chen W.J."/>
            <person name="Zahm M."/>
            <person name="Cabau C."/>
            <person name="Klopp C."/>
            <person name="Thompson A.W."/>
            <person name="Robinson-Rechavi M."/>
            <person name="Braasch I."/>
            <person name="Lecointre G."/>
            <person name="Bobe J."/>
            <person name="Postlethwait J.H."/>
            <person name="Berthelot C."/>
            <person name="Roest Crollius H."/>
            <person name="Guiguen Y."/>
        </authorList>
    </citation>
    <scope>NUCLEOTIDE SEQUENCE</scope>
    <source>
        <strain evidence="1">WJC10195</strain>
    </source>
</reference>
<dbReference type="EMBL" id="JAINUF010000001">
    <property type="protein sequence ID" value="KAJ8381572.1"/>
    <property type="molecule type" value="Genomic_DNA"/>
</dbReference>